<evidence type="ECO:0000256" key="7">
    <source>
        <dbReference type="ARBA" id="ARBA00049442"/>
    </source>
</evidence>
<comment type="caution">
    <text evidence="8">Lacks conserved residue(s) required for the propagation of feature annotation.</text>
</comment>
<feature type="active site" description="Proton acceptor" evidence="8">
    <location>
        <position position="73"/>
    </location>
</feature>
<gene>
    <name evidence="9" type="primary">ydiB</name>
    <name evidence="8" type="synonym">aroE</name>
    <name evidence="9" type="ORF">Pan153_63770</name>
</gene>
<dbReference type="NCBIfam" id="TIGR00507">
    <property type="entry name" value="aroE"/>
    <property type="match status" value="1"/>
</dbReference>
<name>A0A518FZ92_9PLAN</name>
<dbReference type="GO" id="GO:0008652">
    <property type="term" value="P:amino acid biosynthetic process"/>
    <property type="evidence" value="ECO:0007669"/>
    <property type="project" value="UniProtKB-KW"/>
</dbReference>
<comment type="function">
    <text evidence="8">Involved in the biosynthesis of the chorismate, which leads to the biosynthesis of aromatic amino acids. Catalyzes the reversible NADPH linked reduction of 3-dehydroshikimate (DHSA) to yield shikimate (SA).</text>
</comment>
<accession>A0A518FZ92</accession>
<accession>A0A518AGD6</accession>
<organism evidence="9 10">
    <name type="scientific">Gimesia panareensis</name>
    <dbReference type="NCBI Taxonomy" id="2527978"/>
    <lineage>
        <taxon>Bacteria</taxon>
        <taxon>Pseudomonadati</taxon>
        <taxon>Planctomycetota</taxon>
        <taxon>Planctomycetia</taxon>
        <taxon>Planctomycetales</taxon>
        <taxon>Planctomycetaceae</taxon>
        <taxon>Gimesia</taxon>
    </lineage>
</organism>
<feature type="binding site" evidence="8">
    <location>
        <begin position="132"/>
        <end position="136"/>
    </location>
    <ligand>
        <name>NADP(+)</name>
        <dbReference type="ChEBI" id="CHEBI:58349"/>
    </ligand>
</feature>
<dbReference type="Gene3D" id="3.40.50.10860">
    <property type="entry name" value="Leucine Dehydrogenase, chain A, domain 1"/>
    <property type="match status" value="1"/>
</dbReference>
<feature type="binding site" evidence="8">
    <location>
        <position position="94"/>
    </location>
    <ligand>
        <name>shikimate</name>
        <dbReference type="ChEBI" id="CHEBI:36208"/>
    </ligand>
</feature>
<dbReference type="GO" id="GO:0050661">
    <property type="term" value="F:NADP binding"/>
    <property type="evidence" value="ECO:0007669"/>
    <property type="project" value="InterPro"/>
</dbReference>
<dbReference type="GO" id="GO:0005829">
    <property type="term" value="C:cytosol"/>
    <property type="evidence" value="ECO:0007669"/>
    <property type="project" value="TreeGrafter"/>
</dbReference>
<keyword evidence="3 8" id="KW-0028">Amino-acid biosynthesis</keyword>
<dbReference type="InterPro" id="IPR006151">
    <property type="entry name" value="Shikm_DH/Glu-tRNA_Rdtase"/>
</dbReference>
<evidence type="ECO:0000313" key="10">
    <source>
        <dbReference type="Proteomes" id="UP000320839"/>
    </source>
</evidence>
<comment type="similarity">
    <text evidence="8">Belongs to the shikimate dehydrogenase family.</text>
</comment>
<feature type="binding site" evidence="8">
    <location>
        <position position="257"/>
    </location>
    <ligand>
        <name>shikimate</name>
        <dbReference type="ChEBI" id="CHEBI:36208"/>
    </ligand>
</feature>
<dbReference type="Pfam" id="PF18317">
    <property type="entry name" value="SDH_C"/>
    <property type="match status" value="1"/>
</dbReference>
<dbReference type="HAMAP" id="MF_00222">
    <property type="entry name" value="Shikimate_DH_AroE"/>
    <property type="match status" value="1"/>
</dbReference>
<dbReference type="AlphaFoldDB" id="A0A518FZ92"/>
<dbReference type="GO" id="GO:0019632">
    <property type="term" value="P:shikimate metabolic process"/>
    <property type="evidence" value="ECO:0007669"/>
    <property type="project" value="InterPro"/>
</dbReference>
<dbReference type="Pfam" id="PF01488">
    <property type="entry name" value="Shikimate_DH"/>
    <property type="match status" value="1"/>
</dbReference>
<evidence type="ECO:0000313" key="9">
    <source>
        <dbReference type="EMBL" id="QDV21687.1"/>
    </source>
</evidence>
<evidence type="ECO:0000256" key="2">
    <source>
        <dbReference type="ARBA" id="ARBA00012962"/>
    </source>
</evidence>
<dbReference type="Proteomes" id="UP000320839">
    <property type="component" value="Chromosome"/>
</dbReference>
<feature type="binding site" evidence="8">
    <location>
        <position position="69"/>
    </location>
    <ligand>
        <name>shikimate</name>
        <dbReference type="ChEBI" id="CHEBI:36208"/>
    </ligand>
</feature>
<dbReference type="SUPFAM" id="SSF51735">
    <property type="entry name" value="NAD(P)-binding Rossmann-fold domains"/>
    <property type="match status" value="1"/>
</dbReference>
<dbReference type="SUPFAM" id="SSF53223">
    <property type="entry name" value="Aminoacid dehydrogenase-like, N-terminal domain"/>
    <property type="match status" value="1"/>
</dbReference>
<dbReference type="InterPro" id="IPR013708">
    <property type="entry name" value="Shikimate_DH-bd_N"/>
</dbReference>
<protein>
    <recommendedName>
        <fullName evidence="2 8">Shikimate dehydrogenase (NADP(+))</fullName>
        <shortName evidence="8">SDH</shortName>
        <ecNumber evidence="2 8">1.1.1.25</ecNumber>
    </recommendedName>
</protein>
<feature type="binding site" evidence="8">
    <location>
        <position position="250"/>
    </location>
    <ligand>
        <name>NADP(+)</name>
        <dbReference type="ChEBI" id="CHEBI:58349"/>
    </ligand>
</feature>
<dbReference type="EMBL" id="CP036317">
    <property type="protein sequence ID" value="QDV21687.1"/>
    <property type="molecule type" value="Genomic_DNA"/>
</dbReference>
<dbReference type="GO" id="GO:0009073">
    <property type="term" value="P:aromatic amino acid family biosynthetic process"/>
    <property type="evidence" value="ECO:0007669"/>
    <property type="project" value="UniProtKB-KW"/>
</dbReference>
<dbReference type="InterPro" id="IPR046346">
    <property type="entry name" value="Aminoacid_DH-like_N_sf"/>
</dbReference>
<dbReference type="GO" id="GO:0009423">
    <property type="term" value="P:chorismate biosynthetic process"/>
    <property type="evidence" value="ECO:0007669"/>
    <property type="project" value="UniProtKB-UniRule"/>
</dbReference>
<proteinExistence type="inferred from homology"/>
<feature type="binding site" evidence="8">
    <location>
        <position position="85"/>
    </location>
    <ligand>
        <name>NADP(+)</name>
        <dbReference type="ChEBI" id="CHEBI:58349"/>
    </ligand>
</feature>
<evidence type="ECO:0000256" key="6">
    <source>
        <dbReference type="ARBA" id="ARBA00023141"/>
    </source>
</evidence>
<dbReference type="InterPro" id="IPR041121">
    <property type="entry name" value="SDH_C"/>
</dbReference>
<evidence type="ECO:0000256" key="8">
    <source>
        <dbReference type="HAMAP-Rule" id="MF_00222"/>
    </source>
</evidence>
<keyword evidence="6 8" id="KW-0057">Aromatic amino acid biosynthesis</keyword>
<evidence type="ECO:0000256" key="4">
    <source>
        <dbReference type="ARBA" id="ARBA00022857"/>
    </source>
</evidence>
<feature type="binding site" evidence="8">
    <location>
        <position position="109"/>
    </location>
    <ligand>
        <name>shikimate</name>
        <dbReference type="ChEBI" id="CHEBI:36208"/>
    </ligand>
</feature>
<dbReference type="CDD" id="cd01065">
    <property type="entry name" value="NAD_bind_Shikimate_DH"/>
    <property type="match status" value="1"/>
</dbReference>
<reference evidence="9 10" key="1">
    <citation type="submission" date="2019-02" db="EMBL/GenBank/DDBJ databases">
        <title>Deep-cultivation of Planctomycetes and their phenomic and genomic characterization uncovers novel biology.</title>
        <authorList>
            <person name="Wiegand S."/>
            <person name="Jogler M."/>
            <person name="Boedeker C."/>
            <person name="Pinto D."/>
            <person name="Vollmers J."/>
            <person name="Rivas-Marin E."/>
            <person name="Kohn T."/>
            <person name="Peeters S.H."/>
            <person name="Heuer A."/>
            <person name="Rast P."/>
            <person name="Oberbeckmann S."/>
            <person name="Bunk B."/>
            <person name="Jeske O."/>
            <person name="Meyerdierks A."/>
            <person name="Storesund J.E."/>
            <person name="Kallscheuer N."/>
            <person name="Luecker S."/>
            <person name="Lage O.M."/>
            <person name="Pohl T."/>
            <person name="Merkel B.J."/>
            <person name="Hornburger P."/>
            <person name="Mueller R.-W."/>
            <person name="Bruemmer F."/>
            <person name="Labrenz M."/>
            <person name="Spormann A.M."/>
            <person name="Op den Camp H."/>
            <person name="Overmann J."/>
            <person name="Amann R."/>
            <person name="Jetten M.S.M."/>
            <person name="Mascher T."/>
            <person name="Medema M.H."/>
            <person name="Devos D.P."/>
            <person name="Kaster A.-K."/>
            <person name="Ovreas L."/>
            <person name="Rohde M."/>
            <person name="Galperin M.Y."/>
            <person name="Jogler C."/>
        </authorList>
    </citation>
    <scope>NUCLEOTIDE SEQUENCE [LARGE SCALE GENOMIC DNA]</scope>
    <source>
        <strain evidence="9 10">Pan153</strain>
    </source>
</reference>
<comment type="catalytic activity">
    <reaction evidence="7 8">
        <text>shikimate + NADP(+) = 3-dehydroshikimate + NADPH + H(+)</text>
        <dbReference type="Rhea" id="RHEA:17737"/>
        <dbReference type="ChEBI" id="CHEBI:15378"/>
        <dbReference type="ChEBI" id="CHEBI:16630"/>
        <dbReference type="ChEBI" id="CHEBI:36208"/>
        <dbReference type="ChEBI" id="CHEBI:57783"/>
        <dbReference type="ChEBI" id="CHEBI:58349"/>
        <dbReference type="EC" id="1.1.1.25"/>
    </reaction>
</comment>
<dbReference type="EC" id="1.1.1.25" evidence="2 8"/>
<dbReference type="PANTHER" id="PTHR21089">
    <property type="entry name" value="SHIKIMATE DEHYDROGENASE"/>
    <property type="match status" value="1"/>
</dbReference>
<dbReference type="Gene3D" id="3.40.50.720">
    <property type="entry name" value="NAD(P)-binding Rossmann-like Domain"/>
    <property type="match status" value="1"/>
</dbReference>
<dbReference type="GO" id="GO:0004764">
    <property type="term" value="F:shikimate 3-dehydrogenase (NADP+) activity"/>
    <property type="evidence" value="ECO:0007669"/>
    <property type="project" value="UniProtKB-UniRule"/>
</dbReference>
<keyword evidence="4 8" id="KW-0521">NADP</keyword>
<dbReference type="Pfam" id="PF08501">
    <property type="entry name" value="Shikimate_dh_N"/>
    <property type="match status" value="1"/>
</dbReference>
<dbReference type="PANTHER" id="PTHR21089:SF1">
    <property type="entry name" value="BIFUNCTIONAL 3-DEHYDROQUINATE DEHYDRATASE_SHIKIMATE DEHYDROGENASE, CHLOROPLASTIC"/>
    <property type="match status" value="1"/>
</dbReference>
<dbReference type="UniPathway" id="UPA00053">
    <property type="reaction ID" value="UER00087"/>
</dbReference>
<comment type="pathway">
    <text evidence="1 8">Metabolic intermediate biosynthesis; chorismate biosynthesis; chorismate from D-erythrose 4-phosphate and phosphoenolpyruvate: step 4/7.</text>
</comment>
<dbReference type="InterPro" id="IPR036291">
    <property type="entry name" value="NAD(P)-bd_dom_sf"/>
</dbReference>
<sequence length="286" mass="30539">MNQPLNFKQELTCVFGQPVAENPTQCMMEAAYNACGLEWRYLTIEVAPENLAQAVGGLRAMGFRGANLTIPHKVEVIQYLDGISDAAAMMGAVNCIVCKDDQLLGENTDGKGFVQSLKEVTDPAGKKIVMFGAGGAARAIGVETALAGAAEITIVNRSTERGEALAQLLREKTSVPATFTKWDDDYTLAEDVDVVINATSIGLYPDVDAVFPLDFASLKSNMIVSDVIPNPPETHLLREAAKAGCTTLDGLGMLVNQGVIGFQLWTGVDPDPKVMRAALEEVFGVE</sequence>
<evidence type="ECO:0000256" key="5">
    <source>
        <dbReference type="ARBA" id="ARBA00023002"/>
    </source>
</evidence>
<feature type="binding site" evidence="8">
    <location>
        <position position="227"/>
    </location>
    <ligand>
        <name>NADP(+)</name>
        <dbReference type="ChEBI" id="CHEBI:58349"/>
    </ligand>
</feature>
<dbReference type="OrthoDB" id="9792692at2"/>
<dbReference type="RefSeq" id="WP_145115995.1">
    <property type="nucleotide sequence ID" value="NZ_CP036277.1"/>
</dbReference>
<evidence type="ECO:0000256" key="1">
    <source>
        <dbReference type="ARBA" id="ARBA00004871"/>
    </source>
</evidence>
<keyword evidence="5 8" id="KW-0560">Oxidoreductase</keyword>
<dbReference type="InterPro" id="IPR022893">
    <property type="entry name" value="Shikimate_DH_fam"/>
</dbReference>
<evidence type="ECO:0000256" key="3">
    <source>
        <dbReference type="ARBA" id="ARBA00022605"/>
    </source>
</evidence>
<dbReference type="InterPro" id="IPR011342">
    <property type="entry name" value="Shikimate_DH"/>
</dbReference>
<comment type="subunit">
    <text evidence="8">Homodimer.</text>
</comment>